<sequence>MLCGALYGKHTKARGHGPTLCGVGSASYVIVGWLLFRWCSHALEIMAMVAALWRSARGYTQTKEFRNYLASTHFWGPVANYGLPLAAFKDMNASPEIMSGRMTVALIFYSMAFMRFAYHVQPRNLLLFVCHSTNVVAQSVLLSRYLNYYYGGGVLAAVGTTAATTLDPTSGPVPVSDLDNDDSC</sequence>
<dbReference type="GeneID" id="111150325"/>
<keyword evidence="4 9" id="KW-0812">Transmembrane</keyword>
<comment type="function">
    <text evidence="9">Mediates the uptake of pyruvate into mitochondria.</text>
</comment>
<dbReference type="GO" id="GO:0006850">
    <property type="term" value="P:pyruvate import into mitochondria"/>
    <property type="evidence" value="ECO:0007669"/>
    <property type="project" value="InterPro"/>
</dbReference>
<dbReference type="Pfam" id="PF03650">
    <property type="entry name" value="MPC"/>
    <property type="match status" value="1"/>
</dbReference>
<feature type="transmembrane region" description="Helical" evidence="9">
    <location>
        <begin position="68"/>
        <end position="88"/>
    </location>
</feature>
<dbReference type="KEGG" id="elk:111150325"/>
<dbReference type="GO" id="GO:0005743">
    <property type="term" value="C:mitochondrial inner membrane"/>
    <property type="evidence" value="ECO:0007669"/>
    <property type="project" value="UniProtKB-SubCell"/>
</dbReference>
<gene>
    <name evidence="11" type="primary">LOC111150325</name>
</gene>
<dbReference type="OrthoDB" id="1697690at2759"/>
<dbReference type="AlphaFoldDB" id="A0A2Y9JR08"/>
<dbReference type="InterPro" id="IPR005336">
    <property type="entry name" value="MPC"/>
</dbReference>
<evidence type="ECO:0000256" key="8">
    <source>
        <dbReference type="ARBA" id="ARBA00023136"/>
    </source>
</evidence>
<evidence type="ECO:0000313" key="11">
    <source>
        <dbReference type="RefSeq" id="XP_022363477.1"/>
    </source>
</evidence>
<keyword evidence="7 9" id="KW-0496">Mitochondrion</keyword>
<evidence type="ECO:0000256" key="6">
    <source>
        <dbReference type="ARBA" id="ARBA00022989"/>
    </source>
</evidence>
<dbReference type="Proteomes" id="UP000248482">
    <property type="component" value="Unplaced"/>
</dbReference>
<proteinExistence type="inferred from homology"/>
<comment type="similarity">
    <text evidence="2 9">Belongs to the mitochondrial pyruvate carrier (MPC) (TC 2.A.105) family.</text>
</comment>
<keyword evidence="3 9" id="KW-0813">Transport</keyword>
<name>A0A2Y9JR08_ENHLU</name>
<keyword evidence="8 9" id="KW-0472">Membrane</keyword>
<comment type="subcellular location">
    <subcellularLocation>
        <location evidence="1 9">Mitochondrion inner membrane</location>
        <topology evidence="1 9">Multi-pass membrane protein</topology>
    </subcellularLocation>
</comment>
<accession>A0A2Y9JR08</accession>
<protein>
    <recommendedName>
        <fullName evidence="9">Mitochondrial pyruvate carrier</fullName>
    </recommendedName>
</protein>
<dbReference type="STRING" id="391180.A0A2Y9JR08"/>
<evidence type="ECO:0000256" key="1">
    <source>
        <dbReference type="ARBA" id="ARBA00004448"/>
    </source>
</evidence>
<evidence type="ECO:0000256" key="2">
    <source>
        <dbReference type="ARBA" id="ARBA00006416"/>
    </source>
</evidence>
<evidence type="ECO:0000256" key="5">
    <source>
        <dbReference type="ARBA" id="ARBA00022792"/>
    </source>
</evidence>
<dbReference type="PANTHER" id="PTHR14154">
    <property type="entry name" value="UPF0041 BRAIN PROTEIN 44-RELATED"/>
    <property type="match status" value="1"/>
</dbReference>
<feature type="transmembrane region" description="Helical" evidence="9">
    <location>
        <begin position="100"/>
        <end position="118"/>
    </location>
</feature>
<keyword evidence="5 9" id="KW-0999">Mitochondrion inner membrane</keyword>
<evidence type="ECO:0000313" key="10">
    <source>
        <dbReference type="Proteomes" id="UP000248482"/>
    </source>
</evidence>
<dbReference type="RefSeq" id="XP_022363477.1">
    <property type="nucleotide sequence ID" value="XM_022507769.1"/>
</dbReference>
<reference evidence="11" key="1">
    <citation type="submission" date="2025-08" db="UniProtKB">
        <authorList>
            <consortium name="RefSeq"/>
        </authorList>
    </citation>
    <scope>IDENTIFICATION</scope>
    <source>
        <tissue evidence="11">Blood</tissue>
    </source>
</reference>
<organism evidence="10 11">
    <name type="scientific">Enhydra lutris kenyoni</name>
    <name type="common">northern sea otter</name>
    <dbReference type="NCBI Taxonomy" id="391180"/>
    <lineage>
        <taxon>Eukaryota</taxon>
        <taxon>Metazoa</taxon>
        <taxon>Chordata</taxon>
        <taxon>Craniata</taxon>
        <taxon>Vertebrata</taxon>
        <taxon>Euteleostomi</taxon>
        <taxon>Mammalia</taxon>
        <taxon>Eutheria</taxon>
        <taxon>Laurasiatheria</taxon>
        <taxon>Carnivora</taxon>
        <taxon>Caniformia</taxon>
        <taxon>Musteloidea</taxon>
        <taxon>Mustelidae</taxon>
        <taxon>Lutrinae</taxon>
        <taxon>Enhydra</taxon>
    </lineage>
</organism>
<evidence type="ECO:0000256" key="4">
    <source>
        <dbReference type="ARBA" id="ARBA00022692"/>
    </source>
</evidence>
<evidence type="ECO:0000256" key="7">
    <source>
        <dbReference type="ARBA" id="ARBA00023128"/>
    </source>
</evidence>
<evidence type="ECO:0000256" key="3">
    <source>
        <dbReference type="ARBA" id="ARBA00022448"/>
    </source>
</evidence>
<evidence type="ECO:0000256" key="9">
    <source>
        <dbReference type="RuleBase" id="RU363100"/>
    </source>
</evidence>
<keyword evidence="10" id="KW-1185">Reference proteome</keyword>
<keyword evidence="6 9" id="KW-1133">Transmembrane helix</keyword>